<reference evidence="4" key="2">
    <citation type="journal article" date="2021" name="PeerJ">
        <title>Extensive microbial diversity within the chicken gut microbiome revealed by metagenomics and culture.</title>
        <authorList>
            <person name="Gilroy R."/>
            <person name="Ravi A."/>
            <person name="Getino M."/>
            <person name="Pursley I."/>
            <person name="Horton D.L."/>
            <person name="Alikhan N.F."/>
            <person name="Baker D."/>
            <person name="Gharbi K."/>
            <person name="Hall N."/>
            <person name="Watson M."/>
            <person name="Adriaenssens E.M."/>
            <person name="Foster-Nyarko E."/>
            <person name="Jarju S."/>
            <person name="Secka A."/>
            <person name="Antonio M."/>
            <person name="Oren A."/>
            <person name="Chaudhuri R.R."/>
            <person name="La Ragione R."/>
            <person name="Hildebrand F."/>
            <person name="Pallen M.J."/>
        </authorList>
    </citation>
    <scope>NUCLEOTIDE SEQUENCE</scope>
    <source>
        <strain evidence="4">CHK190-19873</strain>
    </source>
</reference>
<dbReference type="GO" id="GO:0003677">
    <property type="term" value="F:DNA binding"/>
    <property type="evidence" value="ECO:0007669"/>
    <property type="project" value="UniProtKB-UniRule"/>
</dbReference>
<comment type="caution">
    <text evidence="4">The sequence shown here is derived from an EMBL/GenBank/DDBJ whole genome shotgun (WGS) entry which is preliminary data.</text>
</comment>
<dbReference type="InterPro" id="IPR016032">
    <property type="entry name" value="Sig_transdc_resp-reg_C-effctor"/>
</dbReference>
<organism evidence="4 5">
    <name type="scientific">Candidatus Limivivens intestinipullorum</name>
    <dbReference type="NCBI Taxonomy" id="2840858"/>
    <lineage>
        <taxon>Bacteria</taxon>
        <taxon>Bacillati</taxon>
        <taxon>Bacillota</taxon>
        <taxon>Clostridia</taxon>
        <taxon>Lachnospirales</taxon>
        <taxon>Lachnospiraceae</taxon>
        <taxon>Lachnospiraceae incertae sedis</taxon>
        <taxon>Candidatus Limivivens</taxon>
    </lineage>
</organism>
<dbReference type="Gene3D" id="1.10.10.10">
    <property type="entry name" value="Winged helix-like DNA-binding domain superfamily/Winged helix DNA-binding domain"/>
    <property type="match status" value="1"/>
</dbReference>
<proteinExistence type="predicted"/>
<evidence type="ECO:0000259" key="3">
    <source>
        <dbReference type="PROSITE" id="PS51755"/>
    </source>
</evidence>
<dbReference type="GO" id="GO:0000160">
    <property type="term" value="P:phosphorelay signal transduction system"/>
    <property type="evidence" value="ECO:0007669"/>
    <property type="project" value="InterPro"/>
</dbReference>
<accession>A0A9D1JJC0</accession>
<sequence>MKILSILNGVCDQKLHDMIERFAFREGFATLTLPEFLAEGCGEKRCVAIMYFDLAGLKGITKELISVLYMQSPIILVPSSEQEWIQDEPRCPYVSEYVKYPFTAREFHRLTHWYIGDQQLRERTLCFGDLCIDRYCHEICLSGKKLCISGYEYDIFLVLMENLGRVVTREKINQYLPQRKRESARNVDTHIKNLRRQLGIQDLIKCVRSVGYCIPVDNFYRKCKDL</sequence>
<feature type="DNA-binding region" description="OmpR/PhoB-type" evidence="2">
    <location>
        <begin position="122"/>
        <end position="216"/>
    </location>
</feature>
<feature type="domain" description="OmpR/PhoB-type" evidence="3">
    <location>
        <begin position="122"/>
        <end position="216"/>
    </location>
</feature>
<dbReference type="Proteomes" id="UP000823935">
    <property type="component" value="Unassembled WGS sequence"/>
</dbReference>
<dbReference type="GO" id="GO:0006355">
    <property type="term" value="P:regulation of DNA-templated transcription"/>
    <property type="evidence" value="ECO:0007669"/>
    <property type="project" value="InterPro"/>
</dbReference>
<dbReference type="SUPFAM" id="SSF46894">
    <property type="entry name" value="C-terminal effector domain of the bipartite response regulators"/>
    <property type="match status" value="1"/>
</dbReference>
<protein>
    <submittedName>
        <fullName evidence="4">Response regulator transcription factor</fullName>
    </submittedName>
</protein>
<gene>
    <name evidence="4" type="ORF">IAB44_05210</name>
</gene>
<dbReference type="EMBL" id="DVIQ01000025">
    <property type="protein sequence ID" value="HIS30935.1"/>
    <property type="molecule type" value="Genomic_DNA"/>
</dbReference>
<reference evidence="4" key="1">
    <citation type="submission" date="2020-10" db="EMBL/GenBank/DDBJ databases">
        <authorList>
            <person name="Gilroy R."/>
        </authorList>
    </citation>
    <scope>NUCLEOTIDE SEQUENCE</scope>
    <source>
        <strain evidence="4">CHK190-19873</strain>
    </source>
</reference>
<dbReference type="SMART" id="SM00862">
    <property type="entry name" value="Trans_reg_C"/>
    <property type="match status" value="1"/>
</dbReference>
<keyword evidence="1 2" id="KW-0238">DNA-binding</keyword>
<dbReference type="PROSITE" id="PS51755">
    <property type="entry name" value="OMPR_PHOB"/>
    <property type="match status" value="1"/>
</dbReference>
<evidence type="ECO:0000313" key="4">
    <source>
        <dbReference type="EMBL" id="HIS30935.1"/>
    </source>
</evidence>
<dbReference type="InterPro" id="IPR036388">
    <property type="entry name" value="WH-like_DNA-bd_sf"/>
</dbReference>
<dbReference type="Pfam" id="PF00486">
    <property type="entry name" value="Trans_reg_C"/>
    <property type="match status" value="1"/>
</dbReference>
<evidence type="ECO:0000256" key="2">
    <source>
        <dbReference type="PROSITE-ProRule" id="PRU01091"/>
    </source>
</evidence>
<dbReference type="AlphaFoldDB" id="A0A9D1JJC0"/>
<name>A0A9D1JJC0_9FIRM</name>
<evidence type="ECO:0000313" key="5">
    <source>
        <dbReference type="Proteomes" id="UP000823935"/>
    </source>
</evidence>
<dbReference type="InterPro" id="IPR001867">
    <property type="entry name" value="OmpR/PhoB-type_DNA-bd"/>
</dbReference>
<dbReference type="CDD" id="cd00383">
    <property type="entry name" value="trans_reg_C"/>
    <property type="match status" value="1"/>
</dbReference>
<evidence type="ECO:0000256" key="1">
    <source>
        <dbReference type="ARBA" id="ARBA00023125"/>
    </source>
</evidence>